<dbReference type="EMBL" id="BJLD01000002">
    <property type="protein sequence ID" value="GEA43419.1"/>
    <property type="molecule type" value="Genomic_DNA"/>
</dbReference>
<gene>
    <name evidence="1" type="ORF">Cst04h_15890</name>
</gene>
<sequence>MHEEDVATGVVEILVGELNPHEFAAPCDAAYLPPHQQLVERTFLPTVRARVQDFNALESPPGKVTLQPAAD</sequence>
<accession>A0ABC9ZMZ7</accession>
<dbReference type="Proteomes" id="UP000315234">
    <property type="component" value="Unassembled WGS sequence"/>
</dbReference>
<evidence type="ECO:0000313" key="2">
    <source>
        <dbReference type="Proteomes" id="UP000315234"/>
    </source>
</evidence>
<proteinExistence type="predicted"/>
<comment type="caution">
    <text evidence="1">The sequence shown here is derived from an EMBL/GenBank/DDBJ whole genome shotgun (WGS) entry which is preliminary data.</text>
</comment>
<organism evidence="1 2">
    <name type="scientific">Corynebacterium striatum</name>
    <dbReference type="NCBI Taxonomy" id="43770"/>
    <lineage>
        <taxon>Bacteria</taxon>
        <taxon>Bacillati</taxon>
        <taxon>Actinomycetota</taxon>
        <taxon>Actinomycetes</taxon>
        <taxon>Mycobacteriales</taxon>
        <taxon>Corynebacteriaceae</taxon>
        <taxon>Corynebacterium</taxon>
    </lineage>
</organism>
<protein>
    <submittedName>
        <fullName evidence="1">Uncharacterized protein</fullName>
    </submittedName>
</protein>
<evidence type="ECO:0000313" key="1">
    <source>
        <dbReference type="EMBL" id="GEA43419.1"/>
    </source>
</evidence>
<name>A0ABC9ZMZ7_CORST</name>
<dbReference type="AlphaFoldDB" id="A0ABC9ZMZ7"/>
<reference evidence="1 2" key="1">
    <citation type="submission" date="2019-06" db="EMBL/GenBank/DDBJ databases">
        <title>Draft genome sequence of Corynebacterium striatum NBRC 15291.</title>
        <authorList>
            <person name="Miura T."/>
            <person name="Furukawa M."/>
            <person name="Shimamura M."/>
            <person name="Ohyama Y."/>
            <person name="Yamazoe A."/>
            <person name="Kawasaki H."/>
        </authorList>
    </citation>
    <scope>NUCLEOTIDE SEQUENCE [LARGE SCALE GENOMIC DNA]</scope>
    <source>
        <strain evidence="1 2">NBRC 15291</strain>
    </source>
</reference>